<evidence type="ECO:0000313" key="1">
    <source>
        <dbReference type="EMBL" id="GAA2258549.1"/>
    </source>
</evidence>
<reference evidence="1 2" key="1">
    <citation type="journal article" date="2019" name="Int. J. Syst. Evol. Microbiol.">
        <title>The Global Catalogue of Microorganisms (GCM) 10K type strain sequencing project: providing services to taxonomists for standard genome sequencing and annotation.</title>
        <authorList>
            <consortium name="The Broad Institute Genomics Platform"/>
            <consortium name="The Broad Institute Genome Sequencing Center for Infectious Disease"/>
            <person name="Wu L."/>
            <person name="Ma J."/>
        </authorList>
    </citation>
    <scope>NUCLEOTIDE SEQUENCE [LARGE SCALE GENOMIC DNA]</scope>
    <source>
        <strain evidence="1 2">JCM 7356</strain>
    </source>
</reference>
<organism evidence="1 2">
    <name type="scientific">Kitasatospora cystarginea</name>
    <dbReference type="NCBI Taxonomy" id="58350"/>
    <lineage>
        <taxon>Bacteria</taxon>
        <taxon>Bacillati</taxon>
        <taxon>Actinomycetota</taxon>
        <taxon>Actinomycetes</taxon>
        <taxon>Kitasatosporales</taxon>
        <taxon>Streptomycetaceae</taxon>
        <taxon>Kitasatospora</taxon>
    </lineage>
</organism>
<accession>A0ABN3EHW0</accession>
<keyword evidence="2" id="KW-1185">Reference proteome</keyword>
<sequence>MVRTPLAVQWTWPPAYAGTGTPGGRVRRIAISRIDRPRSSSARKRSIDLETWTDSGIPLLRAPRELVTELHRLHLPQPGTTVVAVLDARHRATASASFAVRPHVEDGWHHRNAILAHLRQITAHDLRLARPTRTAVLLHCREGSGDWTEQDGSWMWALRDAATLHGLRCGSYIALTPTGWRSLGDGRHGRTPHSGSWAEGPLHTVSELTPRSARESAPEWAWRPAGVTSFKTARRTAAR</sequence>
<dbReference type="Proteomes" id="UP001500305">
    <property type="component" value="Unassembled WGS sequence"/>
</dbReference>
<protein>
    <recommendedName>
        <fullName evidence="3">Rhodanese domain-containing protein</fullName>
    </recommendedName>
</protein>
<evidence type="ECO:0000313" key="2">
    <source>
        <dbReference type="Proteomes" id="UP001500305"/>
    </source>
</evidence>
<name>A0ABN3EHW0_9ACTN</name>
<evidence type="ECO:0008006" key="3">
    <source>
        <dbReference type="Google" id="ProtNLM"/>
    </source>
</evidence>
<dbReference type="EMBL" id="BAAATR010000023">
    <property type="protein sequence ID" value="GAA2258549.1"/>
    <property type="molecule type" value="Genomic_DNA"/>
</dbReference>
<proteinExistence type="predicted"/>
<comment type="caution">
    <text evidence="1">The sequence shown here is derived from an EMBL/GenBank/DDBJ whole genome shotgun (WGS) entry which is preliminary data.</text>
</comment>
<gene>
    <name evidence="1" type="ORF">GCM10010430_48150</name>
</gene>